<dbReference type="InterPro" id="IPR036520">
    <property type="entry name" value="UPF0759_sf"/>
</dbReference>
<organism evidence="2 3">
    <name type="scientific">Blastochloris viridis</name>
    <name type="common">Rhodopseudomonas viridis</name>
    <dbReference type="NCBI Taxonomy" id="1079"/>
    <lineage>
        <taxon>Bacteria</taxon>
        <taxon>Pseudomonadati</taxon>
        <taxon>Pseudomonadota</taxon>
        <taxon>Alphaproteobacteria</taxon>
        <taxon>Hyphomicrobiales</taxon>
        <taxon>Blastochloridaceae</taxon>
        <taxon>Blastochloris</taxon>
    </lineage>
</organism>
<gene>
    <name evidence="2" type="ORF">DI628_01750</name>
</gene>
<dbReference type="PANTHER" id="PTHR30348:SF4">
    <property type="entry name" value="DUF72 DOMAIN-CONTAINING PROTEIN"/>
    <property type="match status" value="1"/>
</dbReference>
<evidence type="ECO:0000313" key="3">
    <source>
        <dbReference type="Proteomes" id="UP000320948"/>
    </source>
</evidence>
<evidence type="ECO:0000313" key="2">
    <source>
        <dbReference type="EMBL" id="TKW61374.1"/>
    </source>
</evidence>
<dbReference type="Proteomes" id="UP000320948">
    <property type="component" value="Unassembled WGS sequence"/>
</dbReference>
<evidence type="ECO:0000256" key="1">
    <source>
        <dbReference type="SAM" id="MobiDB-lite"/>
    </source>
</evidence>
<feature type="region of interest" description="Disordered" evidence="1">
    <location>
        <begin position="1"/>
        <end position="20"/>
    </location>
</feature>
<dbReference type="InterPro" id="IPR002763">
    <property type="entry name" value="DUF72"/>
</dbReference>
<dbReference type="Pfam" id="PF01904">
    <property type="entry name" value="DUF72"/>
    <property type="match status" value="1"/>
</dbReference>
<proteinExistence type="predicted"/>
<accession>A0A6N4REC5</accession>
<comment type="caution">
    <text evidence="2">The sequence shown here is derived from an EMBL/GenBank/DDBJ whole genome shotgun (WGS) entry which is preliminary data.</text>
</comment>
<dbReference type="SUPFAM" id="SSF117396">
    <property type="entry name" value="TM1631-like"/>
    <property type="match status" value="1"/>
</dbReference>
<protein>
    <submittedName>
        <fullName evidence="2">DUF72 domain-containing protein</fullName>
    </submittedName>
</protein>
<name>A0A6N4REC5_BLAVI</name>
<dbReference type="EMBL" id="VAFM01000001">
    <property type="protein sequence ID" value="TKW61374.1"/>
    <property type="molecule type" value="Genomic_DNA"/>
</dbReference>
<dbReference type="AlphaFoldDB" id="A0A6N4REC5"/>
<dbReference type="PANTHER" id="PTHR30348">
    <property type="entry name" value="UNCHARACTERIZED PROTEIN YECE"/>
    <property type="match status" value="1"/>
</dbReference>
<sequence length="289" mass="33947">MAVLVPVKPKTSKAERREKQRATNVLRAEKMHKARLDMLRELVPEAPALPTLNVGCSGWFYWDWKGTFYPEDMKTNEWFAYYMQHFGTVELNAPFYGWPTVNTVKTWRRQAEANPDFVYTVKVNELITHIWKFEDVGELITSFGLIADVLGPKFGCFLYQLPPSYHFSEQRLEDILSQLDHSRRNVVEFRHASWWNDRVYAAFETTGTIFCACSGPKLPDDMVKTADEVYVRFHGTEKWYRHNYSDEELEAWAQKIVASKPARTWVYFNNDYDGYAIANGLWLRERLKV</sequence>
<dbReference type="Gene3D" id="3.20.20.410">
    <property type="entry name" value="Protein of unknown function UPF0759"/>
    <property type="match status" value="1"/>
</dbReference>
<reference evidence="2 3" key="1">
    <citation type="journal article" date="2017" name="Nat. Commun.">
        <title>In situ click chemistry generation of cyclooxygenase-2 inhibitors.</title>
        <authorList>
            <person name="Bhardwaj A."/>
            <person name="Kaur J."/>
            <person name="Wuest M."/>
            <person name="Wuest F."/>
        </authorList>
    </citation>
    <scope>NUCLEOTIDE SEQUENCE [LARGE SCALE GENOMIC DNA]</scope>
    <source>
        <strain evidence="2">S2_018_000_R2_106</strain>
    </source>
</reference>